<keyword evidence="1" id="KW-0472">Membrane</keyword>
<proteinExistence type="predicted"/>
<keyword evidence="1" id="KW-1133">Transmembrane helix</keyword>
<evidence type="ECO:0000313" key="3">
    <source>
        <dbReference type="Proteomes" id="UP000007472"/>
    </source>
</evidence>
<evidence type="ECO:0000256" key="1">
    <source>
        <dbReference type="SAM" id="Phobius"/>
    </source>
</evidence>
<sequence>MKNIIKVLIFVLILVGIGYLLFNSFKDVLLQDDPVNPDTQQVIKPNQNTTTNPETLTTKDAFENTSNETNSVEESGFTCDMAEPIIHNFYALRLEDKPLEDAIKYMEENPEIPADFKTFAEGLWNTPKEKLEPEDKVVDSFIKSCSKLK</sequence>
<evidence type="ECO:0000313" key="2">
    <source>
        <dbReference type="EMBL" id="ADU92071.1"/>
    </source>
</evidence>
<gene>
    <name evidence="2" type="ordered locus">TEQUI_1147</name>
</gene>
<reference evidence="2 3" key="1">
    <citation type="journal article" date="2011" name="J. Bacteriol.">
        <title>Genome sequence of Taylorella equigenitalis MCE9, the causative agent of contagious equine metritis.</title>
        <authorList>
            <person name="Hebert L."/>
            <person name="Moumen B."/>
            <person name="Duquesne F."/>
            <person name="Breuil M.F."/>
            <person name="Laugier C."/>
            <person name="Batto J.M."/>
            <person name="Renault P."/>
            <person name="Petry S."/>
        </authorList>
    </citation>
    <scope>NUCLEOTIDE SEQUENCE [LARGE SCALE GENOMIC DNA]</scope>
    <source>
        <strain evidence="2 3">MCE9</strain>
    </source>
</reference>
<dbReference type="Proteomes" id="UP000007472">
    <property type="component" value="Chromosome"/>
</dbReference>
<organism evidence="2 3">
    <name type="scientific">Taylorella equigenitalis (strain MCE9)</name>
    <dbReference type="NCBI Taxonomy" id="937774"/>
    <lineage>
        <taxon>Bacteria</taxon>
        <taxon>Pseudomonadati</taxon>
        <taxon>Pseudomonadota</taxon>
        <taxon>Betaproteobacteria</taxon>
        <taxon>Burkholderiales</taxon>
        <taxon>Alcaligenaceae</taxon>
        <taxon>Taylorella</taxon>
    </lineage>
</organism>
<dbReference type="EMBL" id="CP002456">
    <property type="protein sequence ID" value="ADU92071.1"/>
    <property type="molecule type" value="Genomic_DNA"/>
</dbReference>
<dbReference type="AlphaFoldDB" id="A0A654KI00"/>
<feature type="transmembrane region" description="Helical" evidence="1">
    <location>
        <begin position="7"/>
        <end position="25"/>
    </location>
</feature>
<name>A0A654KI00_TAYEM</name>
<accession>A0A654KI00</accession>
<keyword evidence="1" id="KW-0812">Transmembrane</keyword>
<protein>
    <submittedName>
        <fullName evidence="2">Uncharacterized protein</fullName>
    </submittedName>
</protein>
<dbReference type="KEGG" id="teq:TEQUI_1147"/>